<dbReference type="GO" id="GO:0046872">
    <property type="term" value="F:metal ion binding"/>
    <property type="evidence" value="ECO:0007669"/>
    <property type="project" value="UniProtKB-KW"/>
</dbReference>
<dbReference type="Gene3D" id="1.20.1300.10">
    <property type="entry name" value="Fumarate reductase/succinate dehydrogenase, transmembrane subunit"/>
    <property type="match status" value="1"/>
</dbReference>
<dbReference type="PANTHER" id="PTHR41910">
    <property type="entry name" value="SUCCINATE DEHYDROGENASE 2 MEMBRANE SUBUNIT SDHC"/>
    <property type="match status" value="1"/>
</dbReference>
<reference evidence="9 12" key="2">
    <citation type="submission" date="2011-04" db="EMBL/GenBank/DDBJ databases">
        <title>The complete genome of Selenomonas sputigena DSM 20758.</title>
        <authorList>
            <consortium name="US DOE Joint Genome Institute (JGI-PGF)"/>
            <person name="Lucas S."/>
            <person name="Copeland A."/>
            <person name="Lapidus A."/>
            <person name="Bruce D."/>
            <person name="Goodwin L."/>
            <person name="Pitluck S."/>
            <person name="Peters L."/>
            <person name="Kyrpides N."/>
            <person name="Mavromatis K."/>
            <person name="Ivanova N."/>
            <person name="Ovchinnikova G."/>
            <person name="Teshima H."/>
            <person name="Detter J.C."/>
            <person name="Tapia R."/>
            <person name="Han C."/>
            <person name="Land M."/>
            <person name="Hauser L."/>
            <person name="Markowitz V."/>
            <person name="Cheng J.-F."/>
            <person name="Hugenholtz P."/>
            <person name="Woyke T."/>
            <person name="Wu D."/>
            <person name="Gronow S."/>
            <person name="Wellnitz S."/>
            <person name="Schneider S."/>
            <person name="Klenk H.-P."/>
            <person name="Eisen J.A."/>
        </authorList>
    </citation>
    <scope>NUCLEOTIDE SEQUENCE [LARGE SCALE GENOMIC DNA]</scope>
    <source>
        <strain evidence="9">ATCC 35185</strain>
        <strain evidence="12">ATCC 35185 / DSM 20758 / VPI D19B-28</strain>
    </source>
</reference>
<dbReference type="EMBL" id="ACKP02000011">
    <property type="protein sequence ID" value="EEX78062.1"/>
    <property type="molecule type" value="Genomic_DNA"/>
</dbReference>
<gene>
    <name evidence="10" type="primary">sdhC</name>
    <name evidence="9" type="ordered locus">Selsp_1628</name>
    <name evidence="10" type="ORF">SELSPUOL_00540</name>
</gene>
<keyword evidence="7 8" id="KW-0472">Membrane</keyword>
<reference evidence="10 11" key="1">
    <citation type="submission" date="2009-09" db="EMBL/GenBank/DDBJ databases">
        <authorList>
            <person name="Weinstock G."/>
            <person name="Sodergren E."/>
            <person name="Clifton S."/>
            <person name="Fulton L."/>
            <person name="Fulton B."/>
            <person name="Courtney L."/>
            <person name="Fronick C."/>
            <person name="Harrison M."/>
            <person name="Strong C."/>
            <person name="Farmer C."/>
            <person name="Delahaunty K."/>
            <person name="Markovic C."/>
            <person name="Hall O."/>
            <person name="Minx P."/>
            <person name="Tomlinson C."/>
            <person name="Mitreva M."/>
            <person name="Nelson J."/>
            <person name="Hou S."/>
            <person name="Wollam A."/>
            <person name="Pepin K.H."/>
            <person name="Johnson M."/>
            <person name="Bhonagiri V."/>
            <person name="Nash W.E."/>
            <person name="Warren W."/>
            <person name="Chinwalla A."/>
            <person name="Mardis E.R."/>
            <person name="Wilson R.K."/>
        </authorList>
    </citation>
    <scope>NUCLEOTIDE SEQUENCE [LARGE SCALE GENOMIC DNA]</scope>
    <source>
        <strain evidence="10">ATCC 35185</strain>
        <strain evidence="11">ATCC 35185 / DSM 20758 / VPI D19B-28</strain>
    </source>
</reference>
<dbReference type="NCBIfam" id="TIGR02046">
    <property type="entry name" value="sdhC_b558_fam"/>
    <property type="match status" value="1"/>
</dbReference>
<dbReference type="AlphaFoldDB" id="C9LSW3"/>
<sequence>MINTTFYARRLHSLVGLLALGGFLMEHILTNASALGGAEALNGKLAMMELIPKPIFLGLEIGAVAIPFLFHAIYGIYICMQAKNNPTKYGYLNNWNFAFQRWTAWFLLVFLVWHVGYLRCYVKGVLGTPITYELIQSYVTSSPIVFVLYLIGMLAAIFHFTNGIATFLMTWGVVKGPRAQKTAGLLSMMLCAALSLVTIAFMVSYFVPMH</sequence>
<dbReference type="InterPro" id="IPR034804">
    <property type="entry name" value="SQR/QFR_C/D"/>
</dbReference>
<keyword evidence="4" id="KW-0479">Metal-binding</keyword>
<proteinExistence type="predicted"/>
<evidence type="ECO:0000256" key="6">
    <source>
        <dbReference type="ARBA" id="ARBA00023004"/>
    </source>
</evidence>
<keyword evidence="3 8" id="KW-0812">Transmembrane</keyword>
<dbReference type="RefSeq" id="WP_006191399.1">
    <property type="nucleotide sequence ID" value="NC_015437.1"/>
</dbReference>
<dbReference type="STRING" id="546271.Selsp_1628"/>
<dbReference type="EMBL" id="CP002637">
    <property type="protein sequence ID" value="AEC00584.1"/>
    <property type="molecule type" value="Genomic_DNA"/>
</dbReference>
<dbReference type="OrthoDB" id="9789209at2"/>
<dbReference type="Proteomes" id="UP000011124">
    <property type="component" value="Chromosome"/>
</dbReference>
<dbReference type="SUPFAM" id="SSF81343">
    <property type="entry name" value="Fumarate reductase respiratory complex transmembrane subunits"/>
    <property type="match status" value="1"/>
</dbReference>
<evidence type="ECO:0000256" key="1">
    <source>
        <dbReference type="ARBA" id="ARBA00004370"/>
    </source>
</evidence>
<dbReference type="Proteomes" id="UP000003505">
    <property type="component" value="Unassembled WGS sequence"/>
</dbReference>
<feature type="transmembrane region" description="Helical" evidence="8">
    <location>
        <begin position="146"/>
        <end position="171"/>
    </location>
</feature>
<evidence type="ECO:0000313" key="11">
    <source>
        <dbReference type="Proteomes" id="UP000003505"/>
    </source>
</evidence>
<evidence type="ECO:0000256" key="7">
    <source>
        <dbReference type="ARBA" id="ARBA00023136"/>
    </source>
</evidence>
<dbReference type="HOGENOM" id="CLU_078991_0_0_9"/>
<evidence type="ECO:0000313" key="10">
    <source>
        <dbReference type="EMBL" id="EEX78062.1"/>
    </source>
</evidence>
<feature type="transmembrane region" description="Helical" evidence="8">
    <location>
        <begin position="183"/>
        <end position="207"/>
    </location>
</feature>
<evidence type="ECO:0000256" key="3">
    <source>
        <dbReference type="ARBA" id="ARBA00022692"/>
    </source>
</evidence>
<dbReference type="GO" id="GO:0016020">
    <property type="term" value="C:membrane"/>
    <property type="evidence" value="ECO:0007669"/>
    <property type="project" value="UniProtKB-SubCell"/>
</dbReference>
<evidence type="ECO:0000256" key="8">
    <source>
        <dbReference type="SAM" id="Phobius"/>
    </source>
</evidence>
<dbReference type="Pfam" id="PF01127">
    <property type="entry name" value="Sdh_cyt"/>
    <property type="match status" value="1"/>
</dbReference>
<keyword evidence="5 8" id="KW-1133">Transmembrane helix</keyword>
<evidence type="ECO:0000256" key="2">
    <source>
        <dbReference type="ARBA" id="ARBA00022617"/>
    </source>
</evidence>
<dbReference type="KEGG" id="ssg:Selsp_1628"/>
<dbReference type="InterPro" id="IPR000701">
    <property type="entry name" value="SuccDH_FuR_B_TM-su"/>
</dbReference>
<evidence type="ECO:0000256" key="5">
    <source>
        <dbReference type="ARBA" id="ARBA00022989"/>
    </source>
</evidence>
<keyword evidence="12" id="KW-1185">Reference proteome</keyword>
<dbReference type="eggNOG" id="COG2009">
    <property type="taxonomic scope" value="Bacteria"/>
</dbReference>
<evidence type="ECO:0000313" key="9">
    <source>
        <dbReference type="EMBL" id="AEC00584.1"/>
    </source>
</evidence>
<dbReference type="PANTHER" id="PTHR41910:SF1">
    <property type="entry name" value="SUCCINATE DEHYDROGENASE HYDROPHOBIC MEMBRANE ANCHOR SUBUNIT"/>
    <property type="match status" value="1"/>
</dbReference>
<accession>C9LSW3</accession>
<evidence type="ECO:0000313" key="12">
    <source>
        <dbReference type="Proteomes" id="UP000011124"/>
    </source>
</evidence>
<keyword evidence="6" id="KW-0408">Iron</keyword>
<evidence type="ECO:0000256" key="4">
    <source>
        <dbReference type="ARBA" id="ARBA00022723"/>
    </source>
</evidence>
<comment type="subcellular location">
    <subcellularLocation>
        <location evidence="1">Membrane</location>
    </subcellularLocation>
</comment>
<feature type="transmembrane region" description="Helical" evidence="8">
    <location>
        <begin position="55"/>
        <end position="77"/>
    </location>
</feature>
<dbReference type="InterPro" id="IPR011138">
    <property type="entry name" value="Cytochrome_b-558"/>
</dbReference>
<feature type="transmembrane region" description="Helical" evidence="8">
    <location>
        <begin position="98"/>
        <end position="116"/>
    </location>
</feature>
<keyword evidence="2" id="KW-0349">Heme</keyword>
<name>C9LSW3_SELS3</name>
<dbReference type="InterPro" id="IPR039023">
    <property type="entry name" value="SdhC_prok"/>
</dbReference>
<organism evidence="10 11">
    <name type="scientific">Selenomonas sputigena (strain ATCC 35185 / DSM 20758 / CCUG 44933 / VPI D19B-28)</name>
    <dbReference type="NCBI Taxonomy" id="546271"/>
    <lineage>
        <taxon>Bacteria</taxon>
        <taxon>Bacillati</taxon>
        <taxon>Bacillota</taxon>
        <taxon>Negativicutes</taxon>
        <taxon>Selenomonadales</taxon>
        <taxon>Selenomonadaceae</taxon>
        <taxon>Selenomonas</taxon>
    </lineage>
</organism>
<protein>
    <submittedName>
        <fullName evidence="9">Succinate dehydrogenase (Or fumarate reductase) cytochrome b subunit, b558 family</fullName>
    </submittedName>
    <submittedName>
        <fullName evidence="10">Succinate dehydrogenase cytochrome B subunit, b558 family</fullName>
    </submittedName>
</protein>